<keyword evidence="3" id="KW-1185">Reference proteome</keyword>
<evidence type="ECO:0000313" key="2">
    <source>
        <dbReference type="EMBL" id="QBR84181.1"/>
    </source>
</evidence>
<dbReference type="Pfam" id="PF02482">
    <property type="entry name" value="Ribosomal_S30AE"/>
    <property type="match status" value="1"/>
</dbReference>
<dbReference type="Proteomes" id="UP000054761">
    <property type="component" value="Unassembled WGS sequence"/>
</dbReference>
<evidence type="ECO:0000313" key="1">
    <source>
        <dbReference type="EMBL" id="KTD21442.1"/>
    </source>
</evidence>
<dbReference type="SUPFAM" id="SSF69754">
    <property type="entry name" value="Ribosome binding protein Y (YfiA homologue)"/>
    <property type="match status" value="1"/>
</dbReference>
<dbReference type="STRING" id="454.Lisr_1551"/>
<organism evidence="1 3">
    <name type="scientific">Legionella israelensis</name>
    <dbReference type="NCBI Taxonomy" id="454"/>
    <lineage>
        <taxon>Bacteria</taxon>
        <taxon>Pseudomonadati</taxon>
        <taxon>Pseudomonadota</taxon>
        <taxon>Gammaproteobacteria</taxon>
        <taxon>Legionellales</taxon>
        <taxon>Legionellaceae</taxon>
        <taxon>Legionella</taxon>
    </lineage>
</organism>
<dbReference type="EMBL" id="CP038254">
    <property type="protein sequence ID" value="QBR84181.1"/>
    <property type="molecule type" value="Genomic_DNA"/>
</dbReference>
<dbReference type="EMBL" id="LNYH01000093">
    <property type="protein sequence ID" value="KTD21442.1"/>
    <property type="molecule type" value="Genomic_DNA"/>
</dbReference>
<dbReference type="RefSeq" id="WP_058501906.1">
    <property type="nucleotide sequence ID" value="NZ_CAAAJA010000026.1"/>
</dbReference>
<dbReference type="AlphaFoldDB" id="A0A0W0VMS2"/>
<reference evidence="1 3" key="1">
    <citation type="submission" date="2015-11" db="EMBL/GenBank/DDBJ databases">
        <title>Genomic analysis of 38 Legionella species identifies large and diverse effector repertoires.</title>
        <authorList>
            <person name="Burstein D."/>
            <person name="Amaro F."/>
            <person name="Zusman T."/>
            <person name="Lifshitz Z."/>
            <person name="Cohen O."/>
            <person name="Gilbert J.A."/>
            <person name="Pupko T."/>
            <person name="Shuman H.A."/>
            <person name="Segal G."/>
        </authorList>
    </citation>
    <scope>NUCLEOTIDE SEQUENCE [LARGE SCALE GENOMIC DNA]</scope>
    <source>
        <strain evidence="1 3">Bercovier 4</strain>
    </source>
</reference>
<proteinExistence type="predicted"/>
<dbReference type="OrthoDB" id="121633at2"/>
<sequence>MQIQINTDNNVEGHEQLAEKVKNEINKKLDRFSNYLTRIEVHLGDENSQKSGQYDKRCLLEARLKHHQPIVVSDNASTVMQATTGAVKKLKHALKNTIGRLSDI</sequence>
<gene>
    <name evidence="2" type="ORF">E3983_07290</name>
    <name evidence="1" type="ORF">Lisr_1551</name>
</gene>
<evidence type="ECO:0000313" key="3">
    <source>
        <dbReference type="Proteomes" id="UP000054761"/>
    </source>
</evidence>
<dbReference type="Proteomes" id="UP000295517">
    <property type="component" value="Chromosome"/>
</dbReference>
<dbReference type="InterPro" id="IPR036567">
    <property type="entry name" value="RHF-like"/>
</dbReference>
<protein>
    <submittedName>
        <fullName evidence="2">HPF/RaiA family ribosome-associated protein</fullName>
    </submittedName>
</protein>
<dbReference type="InterPro" id="IPR003489">
    <property type="entry name" value="RHF/RaiA"/>
</dbReference>
<accession>A0A0W0VMS2</accession>
<name>A0A0W0VMS2_9GAMM</name>
<evidence type="ECO:0000313" key="4">
    <source>
        <dbReference type="Proteomes" id="UP000295517"/>
    </source>
</evidence>
<reference evidence="2 4" key="2">
    <citation type="submission" date="2019-03" db="EMBL/GenBank/DDBJ databases">
        <title>Diverse conjugative elements silence natural transformation in Legionella species.</title>
        <authorList>
            <person name="Durieux I."/>
            <person name="Ginevra C."/>
            <person name="Attaiech L."/>
            <person name="Picq K."/>
            <person name="Juan P.A."/>
            <person name="Jarraud S."/>
            <person name="Charpentier X."/>
        </authorList>
    </citation>
    <scope>NUCLEOTIDE SEQUENCE [LARGE SCALE GENOMIC DNA]</scope>
    <source>
        <strain evidence="2 4">HL-0427-4011</strain>
    </source>
</reference>
<dbReference type="Gene3D" id="3.30.160.100">
    <property type="entry name" value="Ribosome hibernation promotion factor-like"/>
    <property type="match status" value="1"/>
</dbReference>
<dbReference type="PATRIC" id="fig|454.4.peg.1692"/>